<evidence type="ECO:0000256" key="1">
    <source>
        <dbReference type="ARBA" id="ARBA00008857"/>
    </source>
</evidence>
<dbReference type="GO" id="GO:0006310">
    <property type="term" value="P:DNA recombination"/>
    <property type="evidence" value="ECO:0007669"/>
    <property type="project" value="UniProtKB-KW"/>
</dbReference>
<keyword evidence="2" id="KW-0229">DNA integration</keyword>
<comment type="similarity">
    <text evidence="1">Belongs to the 'phage' integrase family.</text>
</comment>
<dbReference type="RefSeq" id="WP_182662442.1">
    <property type="nucleotide sequence ID" value="NZ_JACIVI010000001.1"/>
</dbReference>
<dbReference type="GO" id="GO:0003677">
    <property type="term" value="F:DNA binding"/>
    <property type="evidence" value="ECO:0007669"/>
    <property type="project" value="UniProtKB-UniRule"/>
</dbReference>
<keyword evidence="4" id="KW-0233">DNA recombination</keyword>
<evidence type="ECO:0000313" key="9">
    <source>
        <dbReference type="Proteomes" id="UP000586093"/>
    </source>
</evidence>
<dbReference type="PANTHER" id="PTHR30629">
    <property type="entry name" value="PROPHAGE INTEGRASE"/>
    <property type="match status" value="1"/>
</dbReference>
<gene>
    <name evidence="8" type="ORF">H4F90_06175</name>
</gene>
<dbReference type="PROSITE" id="PS51900">
    <property type="entry name" value="CB"/>
    <property type="match status" value="1"/>
</dbReference>
<dbReference type="Gene3D" id="1.10.150.130">
    <property type="match status" value="1"/>
</dbReference>
<feature type="domain" description="Core-binding (CB)" evidence="7">
    <location>
        <begin position="79"/>
        <end position="164"/>
    </location>
</feature>
<reference evidence="8 9" key="1">
    <citation type="submission" date="2020-08" db="EMBL/GenBank/DDBJ databases">
        <title>Aquariorum lacteus gen. nov., sp. nov., a new member of the family Comamonadaceae, isolated from freshwater aquarium.</title>
        <authorList>
            <person name="Chun S.-J."/>
        </authorList>
    </citation>
    <scope>NUCLEOTIDE SEQUENCE [LARGE SCALE GENOMIC DNA]</scope>
    <source>
        <strain evidence="8 9">SJAQ100</strain>
    </source>
</reference>
<evidence type="ECO:0000313" key="8">
    <source>
        <dbReference type="EMBL" id="MBB1161565.1"/>
    </source>
</evidence>
<dbReference type="Pfam" id="PF00589">
    <property type="entry name" value="Phage_integrase"/>
    <property type="match status" value="1"/>
</dbReference>
<evidence type="ECO:0000256" key="3">
    <source>
        <dbReference type="ARBA" id="ARBA00023125"/>
    </source>
</evidence>
<evidence type="ECO:0000256" key="2">
    <source>
        <dbReference type="ARBA" id="ARBA00022908"/>
    </source>
</evidence>
<keyword evidence="9" id="KW-1185">Reference proteome</keyword>
<evidence type="ECO:0000259" key="6">
    <source>
        <dbReference type="PROSITE" id="PS51898"/>
    </source>
</evidence>
<feature type="domain" description="Tyr recombinase" evidence="6">
    <location>
        <begin position="185"/>
        <end position="373"/>
    </location>
</feature>
<dbReference type="InterPro" id="IPR022000">
    <property type="entry name" value="Min27-like_integrase_DNA_bind"/>
</dbReference>
<sequence>MGRKGSGVEVRGNSIRIQFTFNGEVLRRTLSVEGKPLPPTAANLKYAHRLAAEIRERIRFGSFSLAEYFPADGDVGQPMTVGTQLDDWLAAQRLEASTSAGYSSAIRFWKAAVCDRRGARLGDRPVRMLKHSDVLTALASRPTLSGKTVNNYVSVLRKAMELAVADKAIPTNPVSAVTRAKHQKPLPDPFSREEAESIVADMTAHYPAPIANYIEFKFFTGLRTSESFGLHWRDVDLAGKHLLVHRAIVRGVEKNNTKTNTARQVILNSRALAALKRQRKHTQMRDAHVFLDPRYGEPWLEERAFRRSYWEPTLRRLGMRYRPPYNTRHTYATMMLMAGMTPAFCAKQLGHSVEMFLRTYAKWIDGGQNALEMGRLEAALSPDGQQTQPGKIK</sequence>
<dbReference type="InterPro" id="IPR011010">
    <property type="entry name" value="DNA_brk_join_enz"/>
</dbReference>
<dbReference type="Pfam" id="PF12167">
    <property type="entry name" value="Arm-DNA-bind_2"/>
    <property type="match status" value="1"/>
</dbReference>
<dbReference type="InterPro" id="IPR010998">
    <property type="entry name" value="Integrase_recombinase_N"/>
</dbReference>
<dbReference type="SUPFAM" id="SSF56349">
    <property type="entry name" value="DNA breaking-rejoining enzymes"/>
    <property type="match status" value="1"/>
</dbReference>
<dbReference type="CDD" id="cd01189">
    <property type="entry name" value="INT_ICEBs1_C_like"/>
    <property type="match status" value="1"/>
</dbReference>
<dbReference type="InterPro" id="IPR013762">
    <property type="entry name" value="Integrase-like_cat_sf"/>
</dbReference>
<dbReference type="EMBL" id="JACIVI010000001">
    <property type="protein sequence ID" value="MBB1161565.1"/>
    <property type="molecule type" value="Genomic_DNA"/>
</dbReference>
<dbReference type="InterPro" id="IPR050808">
    <property type="entry name" value="Phage_Integrase"/>
</dbReference>
<name>A0A839HHC7_9BURK</name>
<comment type="caution">
    <text evidence="8">The sequence shown here is derived from an EMBL/GenBank/DDBJ whole genome shotgun (WGS) entry which is preliminary data.</text>
</comment>
<keyword evidence="3 5" id="KW-0238">DNA-binding</keyword>
<dbReference type="PROSITE" id="PS51898">
    <property type="entry name" value="TYR_RECOMBINASE"/>
    <property type="match status" value="1"/>
</dbReference>
<dbReference type="Gene3D" id="1.10.443.10">
    <property type="entry name" value="Intergrase catalytic core"/>
    <property type="match status" value="1"/>
</dbReference>
<dbReference type="GO" id="GO:0015074">
    <property type="term" value="P:DNA integration"/>
    <property type="evidence" value="ECO:0007669"/>
    <property type="project" value="UniProtKB-KW"/>
</dbReference>
<dbReference type="AlphaFoldDB" id="A0A839HHC7"/>
<evidence type="ECO:0000256" key="5">
    <source>
        <dbReference type="PROSITE-ProRule" id="PRU01248"/>
    </source>
</evidence>
<evidence type="ECO:0000259" key="7">
    <source>
        <dbReference type="PROSITE" id="PS51900"/>
    </source>
</evidence>
<accession>A0A839HHC7</accession>
<dbReference type="InterPro" id="IPR044068">
    <property type="entry name" value="CB"/>
</dbReference>
<proteinExistence type="inferred from homology"/>
<protein>
    <submittedName>
        <fullName evidence="8">DUF3596 domain-containing protein</fullName>
    </submittedName>
</protein>
<dbReference type="InterPro" id="IPR002104">
    <property type="entry name" value="Integrase_catalytic"/>
</dbReference>
<organism evidence="8 9">
    <name type="scientific">Aquariibacter albus</name>
    <dbReference type="NCBI Taxonomy" id="2759899"/>
    <lineage>
        <taxon>Bacteria</taxon>
        <taxon>Pseudomonadati</taxon>
        <taxon>Pseudomonadota</taxon>
        <taxon>Betaproteobacteria</taxon>
        <taxon>Burkholderiales</taxon>
        <taxon>Sphaerotilaceae</taxon>
        <taxon>Aquariibacter</taxon>
    </lineage>
</organism>
<dbReference type="Proteomes" id="UP000586093">
    <property type="component" value="Unassembled WGS sequence"/>
</dbReference>
<evidence type="ECO:0000256" key="4">
    <source>
        <dbReference type="ARBA" id="ARBA00023172"/>
    </source>
</evidence>
<dbReference type="PANTHER" id="PTHR30629:SF2">
    <property type="entry name" value="PROPHAGE INTEGRASE INTS-RELATED"/>
    <property type="match status" value="1"/>
</dbReference>